<dbReference type="SUPFAM" id="SSF53822">
    <property type="entry name" value="Periplasmic binding protein-like I"/>
    <property type="match status" value="1"/>
</dbReference>
<keyword evidence="12 14" id="KW-0456">Lyase</keyword>
<dbReference type="InterPro" id="IPR001828">
    <property type="entry name" value="ANF_lig-bd_rcpt"/>
</dbReference>
<evidence type="ECO:0000256" key="11">
    <source>
        <dbReference type="ARBA" id="ARBA00023180"/>
    </source>
</evidence>
<proteinExistence type="inferred from homology"/>
<sequence length="1380" mass="156815">MYSMLRSARDATNSHETHVSPLKITDLPPAENLDWVKTELEHSTHPLRASFAQLGMLLANVERTCLLLTAIHILLDDKVVAETFLLGYITGSKRRLEDFEYQRPGFRISGALTLAVEEASNCIPALLPFFRLPMILLSTMISTAEVNAGELGRRGHNLEFLVAETYGEEETSIFSVADLWVKNVSAYIGPQETCIHEGRMAAAFNIPMISYFCTHHETSNKKEFPTFVRTRPPDTQISKSVVSVLMAFNWTKITFMYMNSTMFEFNKMSTIATTILTSFEAAGISVTYLRSWSEPYYVHTHMQNPFHKHVRDTYRETRIYVILGEYFEHIGLLMALDEMNLLKKGEYWVVGVDIEQYDEKRPDKYLRGLWQKEMDLSIVNAYRSYFSIVASAPINFMNFTRLVNKYRQKPPFNFTNPLAKVGGVVQIVPETAYLYDAVHLYERSLLQALDENRDPRNGREMVSALHGVHYRSAMGYMVYMDENGDAEGNYTLIALDDRPTKGYGLYPIGYFVGKEQGTNLPKLRLTKEMSWLFGEGGPPVAEPHCGYHGEKCNFNAIVVYTGEIVGGIVGGLLLIITAVSLILYKNWKYEQALDSLLWKVNYKDIQIKEQKNETIGANETPAKCNSKPTTQPIVRTSQVSLSSNPDADFRYSMIYTQIGIYKGRIFAVKKVRKKSIEITREMKKELKIMRDLRHDNLNAFIGACTDPPHICIIVEYCARGSLKDILENENIKLDNMFVASLVGDIIRGMIYLHESIIKYHGSLSTSNCLVDSRWVVKLADFGLHEFKRDAECDPSDVIKKYHALLYKAPELLRSTRYLEKPNIRDFQKGDVYSFAIILYELQGRHGPFGVTELSAAEILKKIIAKDSGTPPFRPPLNQLENTFDFVRECLLECWAENSELRPDFKMIRNKLRPLRKGMKANIFDNMMAMMEKYANNLEALVDERTDQLTEEKKKTDALLYEMLPRYVAEQLKKGHKVEAESFDCVTIYFSDIVGFTSMSAESTPLQVVNFLNDLYTCFDSTIENYDVYKVETIGDAYMVVSGLPIRNDIQHAAEIASMSLCLLEAIKQFTIRHRPLDKLQLRIGIHSGPVCAGVVGLKMPRYCLFGDTVNTASRMESTGLPLKIHCSNETKQLLDELEGFSLIERGVISIKGKGERLTYWLIGEDPILRNKRSKERASKRNDDNKITTADPLIPRSSLKNKSLVRATFTRCSSESPKRLRFASSDQLDHKSSRVNSQLESIVDNSPCKIKISCALRSSCMESWRSSSNSCPCVEKLCDQEVQPQLVEHELPTYNLTDIKNVPLLQTNLIFGNESCLRTGTKNFRFGTSGILQITCRSAPSSPRHSSTVLNAKKRAAQSNEEIDGWDAITPLIYYPDSRLD</sequence>
<evidence type="ECO:0000256" key="17">
    <source>
        <dbReference type="SAM" id="MobiDB-lite"/>
    </source>
</evidence>
<keyword evidence="6" id="KW-0547">Nucleotide-binding</keyword>
<dbReference type="GO" id="GO:0007168">
    <property type="term" value="P:receptor guanylyl cyclase signaling pathway"/>
    <property type="evidence" value="ECO:0007669"/>
    <property type="project" value="TreeGrafter"/>
</dbReference>
<dbReference type="CDD" id="cd06370">
    <property type="entry name" value="PBP1_SAP_GC-like"/>
    <property type="match status" value="1"/>
</dbReference>
<dbReference type="OMA" id="FRYSMIY"/>
<dbReference type="Pfam" id="PF00211">
    <property type="entry name" value="Guanylate_cyc"/>
    <property type="match status" value="1"/>
</dbReference>
<feature type="domain" description="Guanylate cyclase" evidence="19">
    <location>
        <begin position="986"/>
        <end position="1116"/>
    </location>
</feature>
<feature type="coiled-coil region" evidence="16">
    <location>
        <begin position="923"/>
        <end position="954"/>
    </location>
</feature>
<reference evidence="20 21" key="1">
    <citation type="journal article" date="2010" name="Science">
        <title>Genomic comparison of the ants Camponotus floridanus and Harpegnathos saltator.</title>
        <authorList>
            <person name="Bonasio R."/>
            <person name="Zhang G."/>
            <person name="Ye C."/>
            <person name="Mutti N.S."/>
            <person name="Fang X."/>
            <person name="Qin N."/>
            <person name="Donahue G."/>
            <person name="Yang P."/>
            <person name="Li Q."/>
            <person name="Li C."/>
            <person name="Zhang P."/>
            <person name="Huang Z."/>
            <person name="Berger S.L."/>
            <person name="Reinberg D."/>
            <person name="Wang J."/>
            <person name="Liebig J."/>
        </authorList>
    </citation>
    <scope>NUCLEOTIDE SEQUENCE [LARGE SCALE GENOMIC DNA]</scope>
    <source>
        <strain evidence="21">C129</strain>
    </source>
</reference>
<dbReference type="Gene3D" id="3.40.50.2300">
    <property type="match status" value="2"/>
</dbReference>
<keyword evidence="13 15" id="KW-0141">cGMP biosynthesis</keyword>
<dbReference type="EC" id="4.6.1.2" evidence="3 15"/>
<dbReference type="Pfam" id="PF07714">
    <property type="entry name" value="PK_Tyr_Ser-Thr"/>
    <property type="match status" value="1"/>
</dbReference>
<feature type="compositionally biased region" description="Basic and acidic residues" evidence="17">
    <location>
        <begin position="7"/>
        <end position="18"/>
    </location>
</feature>
<keyword evidence="9" id="KW-0472">Membrane</keyword>
<dbReference type="PANTHER" id="PTHR11920">
    <property type="entry name" value="GUANYLYL CYCLASE"/>
    <property type="match status" value="1"/>
</dbReference>
<dbReference type="FunFam" id="3.40.50.2300:FF:000311">
    <property type="entry name" value="Guanylate cyclase"/>
    <property type="match status" value="1"/>
</dbReference>
<comment type="similarity">
    <text evidence="14">Belongs to the adenylyl cyclase class-4/guanylyl cyclase family.</text>
</comment>
<dbReference type="GO" id="GO:0004383">
    <property type="term" value="F:guanylate cyclase activity"/>
    <property type="evidence" value="ECO:0007669"/>
    <property type="project" value="UniProtKB-EC"/>
</dbReference>
<dbReference type="Gene3D" id="1.10.510.10">
    <property type="entry name" value="Transferase(Phosphotransferase) domain 1"/>
    <property type="match status" value="1"/>
</dbReference>
<evidence type="ECO:0000256" key="10">
    <source>
        <dbReference type="ARBA" id="ARBA00023170"/>
    </source>
</evidence>
<dbReference type="Pfam" id="PF01094">
    <property type="entry name" value="ANF_receptor"/>
    <property type="match status" value="1"/>
</dbReference>
<evidence type="ECO:0000256" key="14">
    <source>
        <dbReference type="RuleBase" id="RU000405"/>
    </source>
</evidence>
<dbReference type="PROSITE" id="PS00452">
    <property type="entry name" value="GUANYLATE_CYCLASE_1"/>
    <property type="match status" value="1"/>
</dbReference>
<dbReference type="PROSITE" id="PS50011">
    <property type="entry name" value="PROTEIN_KINASE_DOM"/>
    <property type="match status" value="1"/>
</dbReference>
<evidence type="ECO:0000256" key="7">
    <source>
        <dbReference type="ARBA" id="ARBA00022989"/>
    </source>
</evidence>
<dbReference type="InterPro" id="IPR011645">
    <property type="entry name" value="HNOB_dom_associated"/>
</dbReference>
<dbReference type="GO" id="GO:0005525">
    <property type="term" value="F:GTP binding"/>
    <property type="evidence" value="ECO:0007669"/>
    <property type="project" value="UniProtKB-KW"/>
</dbReference>
<gene>
    <name evidence="20" type="ORF">EAG_12006</name>
</gene>
<dbReference type="GO" id="GO:0004016">
    <property type="term" value="F:adenylate cyclase activity"/>
    <property type="evidence" value="ECO:0007669"/>
    <property type="project" value="TreeGrafter"/>
</dbReference>
<dbReference type="EMBL" id="GL438030">
    <property type="protein sequence ID" value="EFN69668.1"/>
    <property type="molecule type" value="Genomic_DNA"/>
</dbReference>
<dbReference type="InterPro" id="IPR011009">
    <property type="entry name" value="Kinase-like_dom_sf"/>
</dbReference>
<dbReference type="Pfam" id="PF07701">
    <property type="entry name" value="HNOBA"/>
    <property type="match status" value="1"/>
</dbReference>
<dbReference type="InterPro" id="IPR001245">
    <property type="entry name" value="Ser-Thr/Tyr_kinase_cat_dom"/>
</dbReference>
<keyword evidence="11" id="KW-0325">Glycoprotein</keyword>
<dbReference type="Proteomes" id="UP000000311">
    <property type="component" value="Unassembled WGS sequence"/>
</dbReference>
<dbReference type="InterPro" id="IPR018297">
    <property type="entry name" value="A/G_cyclase_CS"/>
</dbReference>
<dbReference type="SUPFAM" id="SSF56112">
    <property type="entry name" value="Protein kinase-like (PK-like)"/>
    <property type="match status" value="1"/>
</dbReference>
<dbReference type="FunFam" id="1.10.510.10:FF:000420">
    <property type="entry name" value="Guanylate cyclase"/>
    <property type="match status" value="1"/>
</dbReference>
<dbReference type="GO" id="GO:0005524">
    <property type="term" value="F:ATP binding"/>
    <property type="evidence" value="ECO:0007669"/>
    <property type="project" value="InterPro"/>
</dbReference>
<feature type="region of interest" description="Disordered" evidence="17">
    <location>
        <begin position="1"/>
        <end position="20"/>
    </location>
</feature>
<dbReference type="FunFam" id="3.30.70.1230:FF:000004">
    <property type="entry name" value="Guanylate cyclase"/>
    <property type="match status" value="1"/>
</dbReference>
<evidence type="ECO:0000256" key="5">
    <source>
        <dbReference type="ARBA" id="ARBA00022729"/>
    </source>
</evidence>
<feature type="region of interest" description="Disordered" evidence="17">
    <location>
        <begin position="1172"/>
        <end position="1192"/>
    </location>
</feature>
<organism evidence="21">
    <name type="scientific">Camponotus floridanus</name>
    <name type="common">Florida carpenter ant</name>
    <dbReference type="NCBI Taxonomy" id="104421"/>
    <lineage>
        <taxon>Eukaryota</taxon>
        <taxon>Metazoa</taxon>
        <taxon>Ecdysozoa</taxon>
        <taxon>Arthropoda</taxon>
        <taxon>Hexapoda</taxon>
        <taxon>Insecta</taxon>
        <taxon>Pterygota</taxon>
        <taxon>Neoptera</taxon>
        <taxon>Endopterygota</taxon>
        <taxon>Hymenoptera</taxon>
        <taxon>Apocrita</taxon>
        <taxon>Aculeata</taxon>
        <taxon>Formicoidea</taxon>
        <taxon>Formicidae</taxon>
        <taxon>Formicinae</taxon>
        <taxon>Camponotus</taxon>
    </lineage>
</organism>
<dbReference type="GO" id="GO:0001653">
    <property type="term" value="F:peptide receptor activity"/>
    <property type="evidence" value="ECO:0007669"/>
    <property type="project" value="TreeGrafter"/>
</dbReference>
<evidence type="ECO:0000256" key="16">
    <source>
        <dbReference type="SAM" id="Coils"/>
    </source>
</evidence>
<keyword evidence="10" id="KW-0675">Receptor</keyword>
<evidence type="ECO:0000256" key="13">
    <source>
        <dbReference type="ARBA" id="ARBA00023293"/>
    </source>
</evidence>
<dbReference type="InterPro" id="IPR000719">
    <property type="entry name" value="Prot_kinase_dom"/>
</dbReference>
<dbReference type="InterPro" id="IPR050401">
    <property type="entry name" value="Cyclic_nucleotide_synthase"/>
</dbReference>
<dbReference type="InParanoid" id="E2AA88"/>
<evidence type="ECO:0000256" key="15">
    <source>
        <dbReference type="RuleBase" id="RU003431"/>
    </source>
</evidence>
<evidence type="ECO:0000256" key="9">
    <source>
        <dbReference type="ARBA" id="ARBA00023136"/>
    </source>
</evidence>
<evidence type="ECO:0000313" key="21">
    <source>
        <dbReference type="Proteomes" id="UP000000311"/>
    </source>
</evidence>
<evidence type="ECO:0000259" key="18">
    <source>
        <dbReference type="PROSITE" id="PS50011"/>
    </source>
</evidence>
<dbReference type="GO" id="GO:0005886">
    <property type="term" value="C:plasma membrane"/>
    <property type="evidence" value="ECO:0007669"/>
    <property type="project" value="UniProtKB-SubCell"/>
</dbReference>
<dbReference type="InterPro" id="IPR028082">
    <property type="entry name" value="Peripla_BP_I"/>
</dbReference>
<dbReference type="CDD" id="cd07302">
    <property type="entry name" value="CHD"/>
    <property type="match status" value="1"/>
</dbReference>
<evidence type="ECO:0000256" key="6">
    <source>
        <dbReference type="ARBA" id="ARBA00022741"/>
    </source>
</evidence>
<comment type="subcellular location">
    <subcellularLocation>
        <location evidence="2">Cell membrane</location>
        <topology evidence="2">Single-pass type I membrane protein</topology>
    </subcellularLocation>
</comment>
<keyword evidence="8" id="KW-0342">GTP-binding</keyword>
<dbReference type="CDD" id="cd14042">
    <property type="entry name" value="PK_GC-A_B"/>
    <property type="match status" value="1"/>
</dbReference>
<dbReference type="FunCoup" id="E2AA88">
    <property type="interactions" value="115"/>
</dbReference>
<dbReference type="FunFam" id="3.40.50.2300:FF:000265">
    <property type="entry name" value="Guanylate cyclase"/>
    <property type="match status" value="1"/>
</dbReference>
<evidence type="ECO:0000256" key="12">
    <source>
        <dbReference type="ARBA" id="ARBA00023239"/>
    </source>
</evidence>
<evidence type="ECO:0000256" key="3">
    <source>
        <dbReference type="ARBA" id="ARBA00012202"/>
    </source>
</evidence>
<protein>
    <recommendedName>
        <fullName evidence="3 15">Guanylate cyclase</fullName>
        <ecNumber evidence="3 15">4.6.1.2</ecNumber>
    </recommendedName>
</protein>
<keyword evidence="7" id="KW-1133">Transmembrane helix</keyword>
<dbReference type="OrthoDB" id="1890790at2759"/>
<accession>E2AA88</accession>
<dbReference type="InterPro" id="IPR001054">
    <property type="entry name" value="A/G_cyclase"/>
</dbReference>
<dbReference type="Gene3D" id="3.30.70.1230">
    <property type="entry name" value="Nucleotide cyclase"/>
    <property type="match status" value="1"/>
</dbReference>
<comment type="catalytic activity">
    <reaction evidence="1 15">
        <text>GTP = 3',5'-cyclic GMP + diphosphate</text>
        <dbReference type="Rhea" id="RHEA:13665"/>
        <dbReference type="ChEBI" id="CHEBI:33019"/>
        <dbReference type="ChEBI" id="CHEBI:37565"/>
        <dbReference type="ChEBI" id="CHEBI:57746"/>
        <dbReference type="EC" id="4.6.1.2"/>
    </reaction>
</comment>
<dbReference type="GO" id="GO:0035556">
    <property type="term" value="P:intracellular signal transduction"/>
    <property type="evidence" value="ECO:0007669"/>
    <property type="project" value="InterPro"/>
</dbReference>
<evidence type="ECO:0000313" key="20">
    <source>
        <dbReference type="EMBL" id="EFN69668.1"/>
    </source>
</evidence>
<evidence type="ECO:0000256" key="2">
    <source>
        <dbReference type="ARBA" id="ARBA00004251"/>
    </source>
</evidence>
<evidence type="ECO:0000256" key="8">
    <source>
        <dbReference type="ARBA" id="ARBA00023134"/>
    </source>
</evidence>
<dbReference type="SMART" id="SM00044">
    <property type="entry name" value="CYCc"/>
    <property type="match status" value="1"/>
</dbReference>
<keyword evidence="16" id="KW-0175">Coiled coil</keyword>
<evidence type="ECO:0000259" key="19">
    <source>
        <dbReference type="PROSITE" id="PS50125"/>
    </source>
</evidence>
<dbReference type="InterPro" id="IPR029787">
    <property type="entry name" value="Nucleotide_cyclase"/>
</dbReference>
<feature type="domain" description="Protein kinase" evidence="18">
    <location>
        <begin position="609"/>
        <end position="915"/>
    </location>
</feature>
<evidence type="ECO:0000256" key="1">
    <source>
        <dbReference type="ARBA" id="ARBA00001436"/>
    </source>
</evidence>
<dbReference type="PROSITE" id="PS50125">
    <property type="entry name" value="GUANYLATE_CYCLASE_2"/>
    <property type="match status" value="1"/>
</dbReference>
<dbReference type="GO" id="GO:0004672">
    <property type="term" value="F:protein kinase activity"/>
    <property type="evidence" value="ECO:0007669"/>
    <property type="project" value="InterPro"/>
</dbReference>
<feature type="compositionally biased region" description="Basic and acidic residues" evidence="17">
    <location>
        <begin position="1175"/>
        <end position="1185"/>
    </location>
</feature>
<keyword evidence="21" id="KW-1185">Reference proteome</keyword>
<name>E2AA88_CAMFO</name>
<evidence type="ECO:0000256" key="4">
    <source>
        <dbReference type="ARBA" id="ARBA00022692"/>
    </source>
</evidence>
<dbReference type="PANTHER" id="PTHR11920:SF335">
    <property type="entry name" value="GUANYLATE CYCLASE"/>
    <property type="match status" value="1"/>
</dbReference>
<keyword evidence="4" id="KW-0812">Transmembrane</keyword>
<keyword evidence="5" id="KW-0732">Signal</keyword>
<dbReference type="SUPFAM" id="SSF55073">
    <property type="entry name" value="Nucleotide cyclase"/>
    <property type="match status" value="1"/>
</dbReference>